<dbReference type="CDD" id="cd06223">
    <property type="entry name" value="PRTases_typeI"/>
    <property type="match status" value="1"/>
</dbReference>
<evidence type="ECO:0000256" key="2">
    <source>
        <dbReference type="SAM" id="MobiDB-lite"/>
    </source>
</evidence>
<dbReference type="PANTHER" id="PTHR47505">
    <property type="entry name" value="DNA UTILIZATION PROTEIN YHGH"/>
    <property type="match status" value="1"/>
</dbReference>
<comment type="caution">
    <text evidence="4">The sequence shown here is derived from an EMBL/GenBank/DDBJ whole genome shotgun (WGS) entry which is preliminary data.</text>
</comment>
<proteinExistence type="inferred from homology"/>
<dbReference type="Pfam" id="PF00156">
    <property type="entry name" value="Pribosyltran"/>
    <property type="match status" value="1"/>
</dbReference>
<dbReference type="InterPro" id="IPR000836">
    <property type="entry name" value="PRTase_dom"/>
</dbReference>
<dbReference type="InterPro" id="IPR051910">
    <property type="entry name" value="ComF/GntX_DNA_util-trans"/>
</dbReference>
<evidence type="ECO:0000256" key="1">
    <source>
        <dbReference type="ARBA" id="ARBA00008007"/>
    </source>
</evidence>
<organism evidence="4 5">
    <name type="scientific">Nesterenkonia massiliensis</name>
    <dbReference type="NCBI Taxonomy" id="1232429"/>
    <lineage>
        <taxon>Bacteria</taxon>
        <taxon>Bacillati</taxon>
        <taxon>Actinomycetota</taxon>
        <taxon>Actinomycetes</taxon>
        <taxon>Micrococcales</taxon>
        <taxon>Micrococcaceae</taxon>
        <taxon>Nesterenkonia</taxon>
    </lineage>
</organism>
<dbReference type="EMBL" id="JALXMO010000001">
    <property type="protein sequence ID" value="MCT1605772.1"/>
    <property type="molecule type" value="Genomic_DNA"/>
</dbReference>
<dbReference type="SUPFAM" id="SSF53271">
    <property type="entry name" value="PRTase-like"/>
    <property type="match status" value="1"/>
</dbReference>
<dbReference type="Proteomes" id="UP001205046">
    <property type="component" value="Unassembled WGS sequence"/>
</dbReference>
<evidence type="ECO:0000259" key="3">
    <source>
        <dbReference type="Pfam" id="PF00156"/>
    </source>
</evidence>
<dbReference type="PANTHER" id="PTHR47505:SF1">
    <property type="entry name" value="DNA UTILIZATION PROTEIN YHGH"/>
    <property type="match status" value="1"/>
</dbReference>
<dbReference type="InterPro" id="IPR029057">
    <property type="entry name" value="PRTase-like"/>
</dbReference>
<accession>A0ABT2HM70</accession>
<protein>
    <submittedName>
        <fullName evidence="4">ComF family protein</fullName>
    </submittedName>
</protein>
<evidence type="ECO:0000313" key="4">
    <source>
        <dbReference type="EMBL" id="MCT1605772.1"/>
    </source>
</evidence>
<reference evidence="4 5" key="1">
    <citation type="submission" date="2022-04" db="EMBL/GenBank/DDBJ databases">
        <title>Human microbiome associated bacterial genomes.</title>
        <authorList>
            <person name="Sandstrom S."/>
            <person name="Salamzade R."/>
            <person name="Kalan L.R."/>
        </authorList>
    </citation>
    <scope>NUCLEOTIDE SEQUENCE [LARGE SCALE GENOMIC DNA]</scope>
    <source>
        <strain evidence="5">p3-SID767</strain>
    </source>
</reference>
<gene>
    <name evidence="4" type="ORF">M3B43_00245</name>
</gene>
<keyword evidence="5" id="KW-1185">Reference proteome</keyword>
<name>A0ABT2HM70_9MICC</name>
<feature type="region of interest" description="Disordered" evidence="2">
    <location>
        <begin position="206"/>
        <end position="225"/>
    </location>
</feature>
<evidence type="ECO:0000313" key="5">
    <source>
        <dbReference type="Proteomes" id="UP001205046"/>
    </source>
</evidence>
<dbReference type="Gene3D" id="3.40.50.2020">
    <property type="match status" value="1"/>
</dbReference>
<feature type="domain" description="Phosphoribosyltransferase" evidence="3">
    <location>
        <begin position="215"/>
        <end position="283"/>
    </location>
</feature>
<comment type="similarity">
    <text evidence="1">Belongs to the ComF/GntX family.</text>
</comment>
<sequence length="293" mass="30577">MAAHWLGMLGTMVSGAGRGCGDAALRLLDRMWFSTPGTALRSAVSEAADLLSPTWCVGCRAAATVLCPPCRTQLRLVSSHPFRAHPFRAEAPAQALPVIGADSEGLYVLPVISAARYSGLMAEALLAFKDHERTGLLRPLAAGLSRALEEAAATVLEPGPALLVTPPPSLRSVLRRGRHPLGELVAALTLPPGMVLEQQLLQRPDGPRAVLGRGQKARSAAARRRSTELTLTAQARHSIDGTQVLLVDDVLTTGATLAAMYAPLVASGAEVRGAAVLAAAPRPPQDDALAAQQ</sequence>
<dbReference type="RefSeq" id="WP_260072061.1">
    <property type="nucleotide sequence ID" value="NZ_JALXMO010000001.1"/>
</dbReference>